<proteinExistence type="inferred from homology"/>
<dbReference type="SUPFAM" id="SSF56784">
    <property type="entry name" value="HAD-like"/>
    <property type="match status" value="1"/>
</dbReference>
<dbReference type="OrthoDB" id="9805604at2"/>
<dbReference type="InterPro" id="IPR023214">
    <property type="entry name" value="HAD_sf"/>
</dbReference>
<dbReference type="NCBIfam" id="TIGR01670">
    <property type="entry name" value="KdsC-phosphatas"/>
    <property type="match status" value="1"/>
</dbReference>
<organism evidence="8 9">
    <name type="scientific">Thermoflavifilum thermophilum</name>
    <dbReference type="NCBI Taxonomy" id="1393122"/>
    <lineage>
        <taxon>Bacteria</taxon>
        <taxon>Pseudomonadati</taxon>
        <taxon>Bacteroidota</taxon>
        <taxon>Chitinophagia</taxon>
        <taxon>Chitinophagales</taxon>
        <taxon>Chitinophagaceae</taxon>
        <taxon>Thermoflavifilum</taxon>
    </lineage>
</organism>
<evidence type="ECO:0000256" key="5">
    <source>
        <dbReference type="ARBA" id="ARBA00022801"/>
    </source>
</evidence>
<dbReference type="PIRSF" id="PIRSF006118">
    <property type="entry name" value="KDO8-P_Ptase"/>
    <property type="match status" value="1"/>
</dbReference>
<comment type="similarity">
    <text evidence="2">Belongs to the KdsC family.</text>
</comment>
<evidence type="ECO:0000313" key="8">
    <source>
        <dbReference type="EMBL" id="SFV35573.1"/>
    </source>
</evidence>
<comment type="cofactor">
    <cofactor evidence="1 7">
        <name>Mg(2+)</name>
        <dbReference type="ChEBI" id="CHEBI:18420"/>
    </cofactor>
</comment>
<accession>A0A1I7NLR9</accession>
<dbReference type="AlphaFoldDB" id="A0A1I7NLR9"/>
<keyword evidence="4 7" id="KW-0479">Metal-binding</keyword>
<dbReference type="GO" id="GO:0008781">
    <property type="term" value="F:N-acylneuraminate cytidylyltransferase activity"/>
    <property type="evidence" value="ECO:0007669"/>
    <property type="project" value="TreeGrafter"/>
</dbReference>
<gene>
    <name evidence="8" type="ORF">SAMN05660895_2262</name>
</gene>
<feature type="binding site" evidence="7">
    <location>
        <position position="23"/>
    </location>
    <ligand>
        <name>Mg(2+)</name>
        <dbReference type="ChEBI" id="CHEBI:18420"/>
    </ligand>
</feature>
<dbReference type="InterPro" id="IPR036412">
    <property type="entry name" value="HAD-like_sf"/>
</dbReference>
<comment type="subunit">
    <text evidence="3">Homotetramer.</text>
</comment>
<sequence>MHKSITTETLLQLFANIRTFIFDVDGVMTDGKLWLTENGEHICQMHIRDGYALQLAVKKGYQVAVVTGRASQAVVARLHYLGIEDIFTTISDKLSCVEQYLQQRGLQSDSVLYMGDDMPDLPVMQRIGLPVCPADAADDIKQMAFYISPLKGGEGCVRDVIEKTLKIQQKWNG</sequence>
<dbReference type="Proteomes" id="UP000199537">
    <property type="component" value="Unassembled WGS sequence"/>
</dbReference>
<keyword evidence="6 7" id="KW-0460">Magnesium</keyword>
<dbReference type="PANTHER" id="PTHR21485:SF3">
    <property type="entry name" value="N-ACYLNEURAMINATE CYTIDYLYLTRANSFERASE"/>
    <property type="match status" value="1"/>
</dbReference>
<evidence type="ECO:0000256" key="3">
    <source>
        <dbReference type="ARBA" id="ARBA00011881"/>
    </source>
</evidence>
<reference evidence="9" key="1">
    <citation type="submission" date="2016-10" db="EMBL/GenBank/DDBJ databases">
        <authorList>
            <person name="Varghese N."/>
            <person name="Submissions S."/>
        </authorList>
    </citation>
    <scope>NUCLEOTIDE SEQUENCE [LARGE SCALE GENOMIC DNA]</scope>
    <source>
        <strain evidence="9">DSM 14807</strain>
    </source>
</reference>
<protein>
    <submittedName>
        <fullName evidence="8">3-deoxy-D-manno-octulosonate 8-phosphate phosphatase (KDO 8-P phosphatase)</fullName>
    </submittedName>
</protein>
<dbReference type="EMBL" id="FPCJ01000001">
    <property type="protein sequence ID" value="SFV35573.1"/>
    <property type="molecule type" value="Genomic_DNA"/>
</dbReference>
<dbReference type="RefSeq" id="WP_092460576.1">
    <property type="nucleotide sequence ID" value="NZ_FPCJ01000001.1"/>
</dbReference>
<dbReference type="SFLD" id="SFLDG01136">
    <property type="entry name" value="C1.6:_Phosphoserine_Phosphatas"/>
    <property type="match status" value="1"/>
</dbReference>
<evidence type="ECO:0000256" key="4">
    <source>
        <dbReference type="ARBA" id="ARBA00022723"/>
    </source>
</evidence>
<keyword evidence="5" id="KW-0378">Hydrolase</keyword>
<evidence type="ECO:0000256" key="6">
    <source>
        <dbReference type="ARBA" id="ARBA00022842"/>
    </source>
</evidence>
<dbReference type="SFLD" id="SFLDS00003">
    <property type="entry name" value="Haloacid_Dehalogenase"/>
    <property type="match status" value="1"/>
</dbReference>
<evidence type="ECO:0000256" key="2">
    <source>
        <dbReference type="ARBA" id="ARBA00005893"/>
    </source>
</evidence>
<name>A0A1I7NLR9_9BACT</name>
<dbReference type="PANTHER" id="PTHR21485">
    <property type="entry name" value="HAD SUPERFAMILY MEMBERS CMAS AND KDSC"/>
    <property type="match status" value="1"/>
</dbReference>
<dbReference type="GO" id="GO:0046872">
    <property type="term" value="F:metal ion binding"/>
    <property type="evidence" value="ECO:0007669"/>
    <property type="project" value="UniProtKB-KW"/>
</dbReference>
<dbReference type="SFLD" id="SFLDG01138">
    <property type="entry name" value="C1.6.2:_Deoxy-d-mannose-octulo"/>
    <property type="match status" value="1"/>
</dbReference>
<evidence type="ECO:0000313" key="9">
    <source>
        <dbReference type="Proteomes" id="UP000199537"/>
    </source>
</evidence>
<dbReference type="Gene3D" id="3.40.50.1000">
    <property type="entry name" value="HAD superfamily/HAD-like"/>
    <property type="match status" value="1"/>
</dbReference>
<feature type="binding site" evidence="7">
    <location>
        <position position="25"/>
    </location>
    <ligand>
        <name>substrate</name>
    </ligand>
</feature>
<evidence type="ECO:0000256" key="7">
    <source>
        <dbReference type="PIRSR" id="PIRSR006118-2"/>
    </source>
</evidence>
<dbReference type="CDD" id="cd01630">
    <property type="entry name" value="HAD_KDO-like"/>
    <property type="match status" value="1"/>
</dbReference>
<dbReference type="Pfam" id="PF08282">
    <property type="entry name" value="Hydrolase_3"/>
    <property type="match status" value="1"/>
</dbReference>
<keyword evidence="9" id="KW-1185">Reference proteome</keyword>
<dbReference type="FunFam" id="3.40.50.1000:FF:000029">
    <property type="entry name" value="3-deoxy-D-manno-octulosonate 8-phosphate phosphatase KdsC"/>
    <property type="match status" value="1"/>
</dbReference>
<dbReference type="InterPro" id="IPR010023">
    <property type="entry name" value="KdsC_fam"/>
</dbReference>
<dbReference type="STRING" id="1393122.SAMN05660895_2262"/>
<dbReference type="GO" id="GO:0016788">
    <property type="term" value="F:hydrolase activity, acting on ester bonds"/>
    <property type="evidence" value="ECO:0007669"/>
    <property type="project" value="InterPro"/>
</dbReference>
<feature type="binding site" evidence="7">
    <location>
        <position position="116"/>
    </location>
    <ligand>
        <name>Mg(2+)</name>
        <dbReference type="ChEBI" id="CHEBI:18420"/>
    </ligand>
</feature>
<evidence type="ECO:0000256" key="1">
    <source>
        <dbReference type="ARBA" id="ARBA00001946"/>
    </source>
</evidence>
<dbReference type="InterPro" id="IPR050793">
    <property type="entry name" value="CMP-NeuNAc_synthase"/>
</dbReference>